<evidence type="ECO:0008006" key="3">
    <source>
        <dbReference type="Google" id="ProtNLM"/>
    </source>
</evidence>
<reference evidence="1 2" key="1">
    <citation type="submission" date="2019-04" db="EMBL/GenBank/DDBJ databases">
        <title>A novel phosphate-accumulating bacterium identified in bioreactor for phosphate removal from wastewater.</title>
        <authorList>
            <person name="Kotlyarov R.Y."/>
            <person name="Beletsky A.V."/>
            <person name="Kallistova A.Y."/>
            <person name="Dorofeev A.G."/>
            <person name="Nikolaev Y.Y."/>
            <person name="Pimenov N.V."/>
            <person name="Ravin N.V."/>
            <person name="Mardanov A.V."/>
        </authorList>
    </citation>
    <scope>NUCLEOTIDE SEQUENCE [LARGE SCALE GENOMIC DNA]</scope>
    <source>
        <strain evidence="1 2">Bin19</strain>
    </source>
</reference>
<dbReference type="RefSeq" id="WP_138678099.1">
    <property type="nucleotide sequence ID" value="NZ_SWAD01000040.1"/>
</dbReference>
<protein>
    <recommendedName>
        <fullName evidence="3">DUF4258 domain-containing protein</fullName>
    </recommendedName>
</protein>
<dbReference type="OrthoDB" id="9791640at2"/>
<dbReference type="AlphaFoldDB" id="A0A5S4EN35"/>
<organism evidence="1 2">
    <name type="scientific">Candidatus Accumulibacter phosphatis</name>
    <dbReference type="NCBI Taxonomy" id="327160"/>
    <lineage>
        <taxon>Bacteria</taxon>
        <taxon>Pseudomonadati</taxon>
        <taxon>Pseudomonadota</taxon>
        <taxon>Betaproteobacteria</taxon>
        <taxon>Candidatus Accumulibacter</taxon>
    </lineage>
</organism>
<comment type="caution">
    <text evidence="1">The sequence shown here is derived from an EMBL/GenBank/DDBJ whole genome shotgun (WGS) entry which is preliminary data.</text>
</comment>
<proteinExistence type="predicted"/>
<dbReference type="EMBL" id="SWAD01000040">
    <property type="protein sequence ID" value="TMQ76776.1"/>
    <property type="molecule type" value="Genomic_DNA"/>
</dbReference>
<dbReference type="Pfam" id="PF14076">
    <property type="entry name" value="DUF4258"/>
    <property type="match status" value="1"/>
</dbReference>
<gene>
    <name evidence="1" type="ORF">ACCUM_3908</name>
</gene>
<evidence type="ECO:0000313" key="2">
    <source>
        <dbReference type="Proteomes" id="UP000306324"/>
    </source>
</evidence>
<keyword evidence="2" id="KW-1185">Reference proteome</keyword>
<evidence type="ECO:0000313" key="1">
    <source>
        <dbReference type="EMBL" id="TMQ76776.1"/>
    </source>
</evidence>
<accession>A0A5S4EN35</accession>
<name>A0A5S4EN35_9PROT</name>
<sequence length="92" mass="10165">MKLIYRQHAVRRMFELGISTADVSSAQVSGRVIEDYPTDTPYLSCLWLGFAGNCPLHLVYADNPAPMVNASSLPSMNPIPPCGWRTATRKNP</sequence>
<dbReference type="InterPro" id="IPR025354">
    <property type="entry name" value="DUF4258"/>
</dbReference>
<dbReference type="Proteomes" id="UP000306324">
    <property type="component" value="Unassembled WGS sequence"/>
</dbReference>